<keyword evidence="6" id="KW-1185">Reference proteome</keyword>
<dbReference type="PANTHER" id="PTHR45953:SF1">
    <property type="entry name" value="IDURONATE 2-SULFATASE"/>
    <property type="match status" value="1"/>
</dbReference>
<keyword evidence="1" id="KW-0479">Metal-binding</keyword>
<keyword evidence="2" id="KW-0378">Hydrolase</keyword>
<dbReference type="RefSeq" id="WP_013551240.1">
    <property type="nucleotide sequence ID" value="NC_014934.1"/>
</dbReference>
<dbReference type="HOGENOM" id="CLU_006332_9_3_10"/>
<dbReference type="STRING" id="688270.Celal_2480"/>
<reference evidence="5 6" key="1">
    <citation type="journal article" date="2010" name="Stand. Genomic Sci.">
        <title>Complete genome sequence of Cellulophaga algicola type strain (IC166).</title>
        <authorList>
            <person name="Abt B."/>
            <person name="Lu M."/>
            <person name="Misra M."/>
            <person name="Han C."/>
            <person name="Nolan M."/>
            <person name="Lucas S."/>
            <person name="Hammon N."/>
            <person name="Deshpande S."/>
            <person name="Cheng J.F."/>
            <person name="Tapia R."/>
            <person name="Goodwin L."/>
            <person name="Pitluck S."/>
            <person name="Liolios K."/>
            <person name="Pagani I."/>
            <person name="Ivanova N."/>
            <person name="Mavromatis K."/>
            <person name="Ovchinikova G."/>
            <person name="Pati A."/>
            <person name="Chen A."/>
            <person name="Palaniappan K."/>
            <person name="Land M."/>
            <person name="Hauser L."/>
            <person name="Chang Y.J."/>
            <person name="Jeffries C.D."/>
            <person name="Detter J.C."/>
            <person name="Brambilla E."/>
            <person name="Rohde M."/>
            <person name="Tindall B.J."/>
            <person name="Goker M."/>
            <person name="Woyke T."/>
            <person name="Bristow J."/>
            <person name="Eisen J.A."/>
            <person name="Markowitz V."/>
            <person name="Hugenholtz P."/>
            <person name="Kyrpides N.C."/>
            <person name="Klenk H.P."/>
            <person name="Lapidus A."/>
        </authorList>
    </citation>
    <scope>NUCLEOTIDE SEQUENCE [LARGE SCALE GENOMIC DNA]</scope>
    <source>
        <strain evidence="6">DSM 14237 / IC166 / ACAM 630</strain>
    </source>
</reference>
<keyword evidence="3" id="KW-0732">Signal</keyword>
<dbReference type="Proteomes" id="UP000008634">
    <property type="component" value="Chromosome"/>
</dbReference>
<dbReference type="Pfam" id="PF00884">
    <property type="entry name" value="Sulfatase"/>
    <property type="match status" value="1"/>
</dbReference>
<dbReference type="GO" id="GO:0004423">
    <property type="term" value="F:iduronate-2-sulfatase activity"/>
    <property type="evidence" value="ECO:0007669"/>
    <property type="project" value="TreeGrafter"/>
</dbReference>
<dbReference type="EMBL" id="CP002453">
    <property type="protein sequence ID" value="ADV49768.1"/>
    <property type="molecule type" value="Genomic_DNA"/>
</dbReference>
<dbReference type="AlphaFoldDB" id="E6X8Z7"/>
<feature type="signal peptide" evidence="3">
    <location>
        <begin position="1"/>
        <end position="20"/>
    </location>
</feature>
<dbReference type="eggNOG" id="COG3119">
    <property type="taxonomic scope" value="Bacteria"/>
</dbReference>
<sequence>MNLKKVFLFLAVFYSINSQAQLNILFIESDDQSNQAVGAYGNEAMITPNIDALAKEGTSFTAAYNMGCWSPAVCIPSRTMLIYGKYIWESQKINKQNAPKSLPEKLHDKGYYTYMTGKWHAMGKNAKEIFDETGSIQAGQLKTYNSPAGHITDITANEAVSFLNTYDKTKPFFAYVAFNAPHVPRQTEQKYYDMYPAEEMVLPPSVINNTPLNTNVKYQYTNDPLQSKTMQQRVQQNNAMVTHMDTGIGAIIQALKDKGIYDNTIIVFTSDHGINFGENGVAGKVCLYEPSVTAPLIIKAPLAKPNTKIASRVYLQDVVPTLFDLLGLEMKEPTDFESLAPLLTHTGKARASIYLAMFDDQRGIISQNKKLIVYPKTGNLELYDLKNDPWETRNLIRKQKSKSTITSLLSKLKDWQLKTLDETDLTSIYTKYSL</sequence>
<dbReference type="OrthoDB" id="9762324at2"/>
<dbReference type="Gene3D" id="3.40.720.10">
    <property type="entry name" value="Alkaline Phosphatase, subunit A"/>
    <property type="match status" value="1"/>
</dbReference>
<evidence type="ECO:0000313" key="5">
    <source>
        <dbReference type="EMBL" id="ADV49768.1"/>
    </source>
</evidence>
<evidence type="ECO:0000313" key="6">
    <source>
        <dbReference type="Proteomes" id="UP000008634"/>
    </source>
</evidence>
<evidence type="ECO:0000256" key="1">
    <source>
        <dbReference type="ARBA" id="ARBA00022723"/>
    </source>
</evidence>
<gene>
    <name evidence="5" type="ordered locus">Celal_2480</name>
</gene>
<protein>
    <submittedName>
        <fullName evidence="5">Sulfatase</fullName>
    </submittedName>
</protein>
<dbReference type="PANTHER" id="PTHR45953">
    <property type="entry name" value="IDURONATE 2-SULFATASE"/>
    <property type="match status" value="1"/>
</dbReference>
<evidence type="ECO:0000256" key="3">
    <source>
        <dbReference type="SAM" id="SignalP"/>
    </source>
</evidence>
<dbReference type="GO" id="GO:0046872">
    <property type="term" value="F:metal ion binding"/>
    <property type="evidence" value="ECO:0007669"/>
    <property type="project" value="UniProtKB-KW"/>
</dbReference>
<organism evidence="5 6">
    <name type="scientific">Cellulophaga algicola (strain DSM 14237 / IC166 / ACAM 630)</name>
    <dbReference type="NCBI Taxonomy" id="688270"/>
    <lineage>
        <taxon>Bacteria</taxon>
        <taxon>Pseudomonadati</taxon>
        <taxon>Bacteroidota</taxon>
        <taxon>Flavobacteriia</taxon>
        <taxon>Flavobacteriales</taxon>
        <taxon>Flavobacteriaceae</taxon>
        <taxon>Cellulophaga</taxon>
    </lineage>
</organism>
<name>E6X8Z7_CELAD</name>
<evidence type="ECO:0000256" key="2">
    <source>
        <dbReference type="ARBA" id="ARBA00022801"/>
    </source>
</evidence>
<feature type="domain" description="Sulfatase N-terminal" evidence="4">
    <location>
        <begin position="23"/>
        <end position="327"/>
    </location>
</feature>
<dbReference type="KEGG" id="cao:Celal_2480"/>
<dbReference type="SUPFAM" id="SSF53649">
    <property type="entry name" value="Alkaline phosphatase-like"/>
    <property type="match status" value="1"/>
</dbReference>
<dbReference type="InterPro" id="IPR000917">
    <property type="entry name" value="Sulfatase_N"/>
</dbReference>
<dbReference type="GO" id="GO:0005737">
    <property type="term" value="C:cytoplasm"/>
    <property type="evidence" value="ECO:0007669"/>
    <property type="project" value="TreeGrafter"/>
</dbReference>
<feature type="chain" id="PRO_5003212877" evidence="3">
    <location>
        <begin position="21"/>
        <end position="434"/>
    </location>
</feature>
<evidence type="ECO:0000259" key="4">
    <source>
        <dbReference type="Pfam" id="PF00884"/>
    </source>
</evidence>
<accession>E6X8Z7</accession>
<dbReference type="InterPro" id="IPR017850">
    <property type="entry name" value="Alkaline_phosphatase_core_sf"/>
</dbReference>
<proteinExistence type="predicted"/>